<organism evidence="2 3">
    <name type="scientific">Devosia salina</name>
    <dbReference type="NCBI Taxonomy" id="2860336"/>
    <lineage>
        <taxon>Bacteria</taxon>
        <taxon>Pseudomonadati</taxon>
        <taxon>Pseudomonadota</taxon>
        <taxon>Alphaproteobacteria</taxon>
        <taxon>Hyphomicrobiales</taxon>
        <taxon>Devosiaceae</taxon>
        <taxon>Devosia</taxon>
    </lineage>
</organism>
<accession>A0ABX8WI53</accession>
<name>A0ABX8WI53_9HYPH</name>
<feature type="domain" description="Hemerythrin-like" evidence="1">
    <location>
        <begin position="7"/>
        <end position="132"/>
    </location>
</feature>
<sequence>MTQDVALDALKNCYERLLEACDMLELIADGLPGSVPLALCNRLVVSLVRLVTETHLQENQVLLPMLLASERAEMRQAAERLRQEHDYDDQVAIEVEEALVDLVSGRSVLSPDATGYLLRSFFESIRRHVYAEMDLLSLIVNVAPRGGHLH</sequence>
<dbReference type="InterPro" id="IPR012312">
    <property type="entry name" value="Hemerythrin-like"/>
</dbReference>
<evidence type="ECO:0000259" key="1">
    <source>
        <dbReference type="Pfam" id="PF01814"/>
    </source>
</evidence>
<gene>
    <name evidence="2" type="ORF">K1X15_03805</name>
</gene>
<proteinExistence type="predicted"/>
<dbReference type="EMBL" id="CP080590">
    <property type="protein sequence ID" value="QYO77704.1"/>
    <property type="molecule type" value="Genomic_DNA"/>
</dbReference>
<dbReference type="RefSeq" id="WP_220306158.1">
    <property type="nucleotide sequence ID" value="NZ_CP080590.1"/>
</dbReference>
<dbReference type="Proteomes" id="UP000825799">
    <property type="component" value="Chromosome"/>
</dbReference>
<dbReference type="Pfam" id="PF01814">
    <property type="entry name" value="Hemerythrin"/>
    <property type="match status" value="1"/>
</dbReference>
<reference evidence="2 3" key="1">
    <citation type="submission" date="2021-08" db="EMBL/GenBank/DDBJ databases">
        <title>Devosia salina sp. nov., isolated from the South China Sea sediment.</title>
        <authorList>
            <person name="Zhou Z."/>
        </authorList>
    </citation>
    <scope>NUCLEOTIDE SEQUENCE [LARGE SCALE GENOMIC DNA]</scope>
    <source>
        <strain evidence="2 3">SCS-3</strain>
    </source>
</reference>
<keyword evidence="3" id="KW-1185">Reference proteome</keyword>
<evidence type="ECO:0000313" key="2">
    <source>
        <dbReference type="EMBL" id="QYO77704.1"/>
    </source>
</evidence>
<protein>
    <submittedName>
        <fullName evidence="2">Hemerythrin domain-containing protein</fullName>
    </submittedName>
</protein>
<dbReference type="Gene3D" id="1.20.120.520">
    <property type="entry name" value="nmb1532 protein domain like"/>
    <property type="match status" value="1"/>
</dbReference>
<evidence type="ECO:0000313" key="3">
    <source>
        <dbReference type="Proteomes" id="UP000825799"/>
    </source>
</evidence>